<protein>
    <submittedName>
        <fullName evidence="1">Uncharacterized protein</fullName>
    </submittedName>
</protein>
<keyword evidence="2" id="KW-1185">Reference proteome</keyword>
<sequence length="235" mass="25399">MYTPVAYCQEVPPLACKGRHLHYLGENAAESCSMRGQRIHERRVQHVVRLQGQSLQAATDAVHLFRPCAAAFDDRRHECGEARFFPALLFGQFNVNEIQAVEGMGLVLDAAKHVDTAVLARVALDGRSRIDNRQLVGVRRDRNGIAGNDTDHGEDGAFRLPALGATTGVVVGHIACDGDLNRLVRAQALQRAALEAGGSGNDAGIDRGMDSLVLHGLKLLLLEVQHRLPGAAVHQ</sequence>
<name>A0A1R3L291_9ROSI</name>
<evidence type="ECO:0000313" key="2">
    <source>
        <dbReference type="Proteomes" id="UP000187203"/>
    </source>
</evidence>
<organism evidence="1 2">
    <name type="scientific">Corchorus olitorius</name>
    <dbReference type="NCBI Taxonomy" id="93759"/>
    <lineage>
        <taxon>Eukaryota</taxon>
        <taxon>Viridiplantae</taxon>
        <taxon>Streptophyta</taxon>
        <taxon>Embryophyta</taxon>
        <taxon>Tracheophyta</taxon>
        <taxon>Spermatophyta</taxon>
        <taxon>Magnoliopsida</taxon>
        <taxon>eudicotyledons</taxon>
        <taxon>Gunneridae</taxon>
        <taxon>Pentapetalae</taxon>
        <taxon>rosids</taxon>
        <taxon>malvids</taxon>
        <taxon>Malvales</taxon>
        <taxon>Malvaceae</taxon>
        <taxon>Grewioideae</taxon>
        <taxon>Apeibeae</taxon>
        <taxon>Corchorus</taxon>
    </lineage>
</organism>
<reference evidence="2" key="1">
    <citation type="submission" date="2013-09" db="EMBL/GenBank/DDBJ databases">
        <title>Corchorus olitorius genome sequencing.</title>
        <authorList>
            <person name="Alam M."/>
            <person name="Haque M.S."/>
            <person name="Islam M.S."/>
            <person name="Emdad E.M."/>
            <person name="Islam M.M."/>
            <person name="Ahmed B."/>
            <person name="Halim A."/>
            <person name="Hossen Q.M.M."/>
            <person name="Hossain M.Z."/>
            <person name="Ahmed R."/>
            <person name="Khan M.M."/>
            <person name="Islam R."/>
            <person name="Rashid M.M."/>
            <person name="Khan S.A."/>
            <person name="Rahman M.S."/>
            <person name="Alam M."/>
            <person name="Yahiya A.S."/>
            <person name="Khan M.S."/>
            <person name="Azam M.S."/>
            <person name="Haque T."/>
            <person name="Lashkar M.Z.H."/>
            <person name="Akhand A.I."/>
            <person name="Morshed G."/>
            <person name="Roy S."/>
            <person name="Uddin K.S."/>
            <person name="Rabeya T."/>
            <person name="Hossain A.S."/>
            <person name="Chowdhury A."/>
            <person name="Snigdha A.R."/>
            <person name="Mortoza M.S."/>
            <person name="Matin S.A."/>
            <person name="Hoque S.M.E."/>
            <person name="Islam M.K."/>
            <person name="Roy D.K."/>
            <person name="Haider R."/>
            <person name="Moosa M.M."/>
            <person name="Elias S.M."/>
            <person name="Hasan A.M."/>
            <person name="Jahan S."/>
            <person name="Shafiuddin M."/>
            <person name="Mahmood N."/>
            <person name="Shommy N.S."/>
        </authorList>
    </citation>
    <scope>NUCLEOTIDE SEQUENCE [LARGE SCALE GENOMIC DNA]</scope>
    <source>
        <strain evidence="2">cv. O-4</strain>
    </source>
</reference>
<dbReference type="Proteomes" id="UP000187203">
    <property type="component" value="Unassembled WGS sequence"/>
</dbReference>
<comment type="caution">
    <text evidence="1">The sequence shown here is derived from an EMBL/GenBank/DDBJ whole genome shotgun (WGS) entry which is preliminary data.</text>
</comment>
<proteinExistence type="predicted"/>
<dbReference type="EMBL" id="AWUE01004258">
    <property type="protein sequence ID" value="OMP13451.1"/>
    <property type="molecule type" value="Genomic_DNA"/>
</dbReference>
<gene>
    <name evidence="1" type="ORF">COLO4_01661</name>
</gene>
<evidence type="ECO:0000313" key="1">
    <source>
        <dbReference type="EMBL" id="OMP13451.1"/>
    </source>
</evidence>
<dbReference type="AlphaFoldDB" id="A0A1R3L291"/>
<accession>A0A1R3L291</accession>